<evidence type="ECO:0000256" key="3">
    <source>
        <dbReference type="ARBA" id="ARBA00022692"/>
    </source>
</evidence>
<feature type="transmembrane region" description="Helical" evidence="9">
    <location>
        <begin position="680"/>
        <end position="704"/>
    </location>
</feature>
<name>A0A7J7QTC0_MYOMY</name>
<dbReference type="GO" id="GO:0005227">
    <property type="term" value="F:calcium-activated cation channel activity"/>
    <property type="evidence" value="ECO:0007669"/>
    <property type="project" value="TreeGrafter"/>
</dbReference>
<feature type="compositionally biased region" description="Low complexity" evidence="8">
    <location>
        <begin position="1132"/>
        <end position="1142"/>
    </location>
</feature>
<comment type="subcellular location">
    <subcellularLocation>
        <location evidence="1">Membrane</location>
        <topology evidence="1">Multi-pass membrane protein</topology>
    </subcellularLocation>
</comment>
<keyword evidence="3 9" id="KW-0812">Transmembrane</keyword>
<dbReference type="Pfam" id="PF00520">
    <property type="entry name" value="Ion_trans"/>
    <property type="match status" value="1"/>
</dbReference>
<feature type="domain" description="TRPM SLOG" evidence="11">
    <location>
        <begin position="141"/>
        <end position="235"/>
    </location>
</feature>
<keyword evidence="6 9" id="KW-0472">Membrane</keyword>
<dbReference type="Pfam" id="PF18139">
    <property type="entry name" value="LSDAT_euk"/>
    <property type="match status" value="1"/>
</dbReference>
<dbReference type="GO" id="GO:0005886">
    <property type="term" value="C:plasma membrane"/>
    <property type="evidence" value="ECO:0007669"/>
    <property type="project" value="TreeGrafter"/>
</dbReference>
<evidence type="ECO:0000259" key="11">
    <source>
        <dbReference type="Pfam" id="PF18139"/>
    </source>
</evidence>
<feature type="compositionally biased region" description="Basic and acidic residues" evidence="8">
    <location>
        <begin position="51"/>
        <end position="64"/>
    </location>
</feature>
<proteinExistence type="predicted"/>
<feature type="transmembrane region" description="Helical" evidence="9">
    <location>
        <begin position="763"/>
        <end position="784"/>
    </location>
</feature>
<gene>
    <name evidence="13" type="ORF">mMyoMyo1_019838</name>
</gene>
<feature type="region of interest" description="Disordered" evidence="8">
    <location>
        <begin position="1"/>
        <end position="31"/>
    </location>
</feature>
<evidence type="ECO:0000259" key="10">
    <source>
        <dbReference type="Pfam" id="PF00520"/>
    </source>
</evidence>
<feature type="compositionally biased region" description="Low complexity" evidence="8">
    <location>
        <begin position="1093"/>
        <end position="1109"/>
    </location>
</feature>
<dbReference type="PANTHER" id="PTHR13800">
    <property type="entry name" value="TRANSIENT RECEPTOR POTENTIAL CATION CHANNEL, SUBFAMILY M, MEMBER 6"/>
    <property type="match status" value="1"/>
</dbReference>
<feature type="region of interest" description="Disordered" evidence="8">
    <location>
        <begin position="50"/>
        <end position="139"/>
    </location>
</feature>
<keyword evidence="13" id="KW-0675">Receptor</keyword>
<keyword evidence="2" id="KW-0813">Transport</keyword>
<dbReference type="PANTHER" id="PTHR13800:SF5">
    <property type="entry name" value="TRANSIENT RECEPTOR POTENTIAL CATION CHANNEL SUBFAMILY M MEMBER 5"/>
    <property type="match status" value="1"/>
</dbReference>
<keyword evidence="4 9" id="KW-1133">Transmembrane helix</keyword>
<feature type="region of interest" description="Disordered" evidence="8">
    <location>
        <begin position="1092"/>
        <end position="1168"/>
    </location>
</feature>
<evidence type="ECO:0000256" key="2">
    <source>
        <dbReference type="ARBA" id="ARBA00022448"/>
    </source>
</evidence>
<dbReference type="InterPro" id="IPR057366">
    <property type="entry name" value="TRPM-like"/>
</dbReference>
<evidence type="ECO:0000256" key="9">
    <source>
        <dbReference type="SAM" id="Phobius"/>
    </source>
</evidence>
<evidence type="ECO:0000313" key="13">
    <source>
        <dbReference type="EMBL" id="KAF6267154.1"/>
    </source>
</evidence>
<sequence>MGCEAEGGQSPGRPVPSTRPAGGSIAQGRAWAGAQTWAGAWALRTQPGRCPEARLSHKPGDPGRAHPSHPGLSEAGLGVALQPLGSGALQPEFSLGGPSPAPSLQGGHGPGQSRAQPHRVHGAQEHSPVHYPADESGGQGPLCALDNSHSHFVLVEPDAPGSGDGPTELWLRLEKHIAEQRTGYGGTGSIEIPVLCLLVNGDPGTLERMARAVEQAAPWLVLAGSGGIADVLAALLAQPHLLVPQVAEKQFKEKFPGEHFSWEDILHWTKLLQSIASRPHLLTVHDFEQEGSAELDTVILKALVKACRSHSQEAQDYLDELKLAVAWDRVDIARSEIFNGDVEWKSCDLEEAMMDALVSNKPEFVRLFVDHGADVADFLTYGRLQQLYRAVSPKSLLFSLLQRKLEEGRPALPARGPPAGPPAFSLQEVARVLKDFLHDACRGLYQERGPARRPTGQRWQLDLSQRSENPWRDLFLWAVLQSRHEMATYFWAMGQEGVATALVACKILREMSHLEAEAEADRSARVASYEQLALGLFSECYSNSEDRAFALLVRRTRSWSRTTCLHLATEADTKAFFAHEGVQAFLTRIWWGDMAAGTPVLRLLGAFLCPGLLYTGLIAFSEEAPLQTGREDLQELDSLDTEKSLLDSPGGGLGEPAEARRMQGRRDPRAAFLPTRWRQFWGAPVTVFLGNVVMYFAFLFLFTYVLLGDFRPPPQGPSGPEVTLYFWVFTLVLEEVRQGFFTDEDTQLGKKLMLYVEDNWNKCDMVAIFLFLVGVTCRMLPSAFEAGRTVLAIDFMVFTLRLIHIFAIHKQLGPKIIIVERMMKDVFFFLFFLSVWLVAYGVATQALLHPHDGRLEWVFRRVLYRPYLQIFGQIPLDEIDEARVNCSVHPLLPEGSPACPNLYANWLVILLLVTFLLVTNVLLMNLLIAMFSYTFQMVQGNADMFWRFQRYHLIVEYQERPALAPPFILLSHLGLVLRRVFQKEAGQKRARLERDLPEPLDQKMVTWEAVRKESHLSRLERSRRDSEAEVLRRTAHRVDVIAKQLGGLREQEKRIRGLESQVNYCTVLLASVADRLPMGSAHHNSWNLAMGSRQAPAERGGAGGAETTQRPARCSRTPEPLGPGFIKRSLRAARQPAPGQRACTEPTRLPPRGPHQPLTPTQPHLLRK</sequence>
<organism evidence="13 14">
    <name type="scientific">Myotis myotis</name>
    <name type="common">Greater mouse-eared bat</name>
    <name type="synonym">Vespertilio myotis</name>
    <dbReference type="NCBI Taxonomy" id="51298"/>
    <lineage>
        <taxon>Eukaryota</taxon>
        <taxon>Metazoa</taxon>
        <taxon>Chordata</taxon>
        <taxon>Craniata</taxon>
        <taxon>Vertebrata</taxon>
        <taxon>Euteleostomi</taxon>
        <taxon>Mammalia</taxon>
        <taxon>Eutheria</taxon>
        <taxon>Laurasiatheria</taxon>
        <taxon>Chiroptera</taxon>
        <taxon>Yangochiroptera</taxon>
        <taxon>Vespertilionidae</taxon>
        <taxon>Myotis</taxon>
    </lineage>
</organism>
<feature type="transmembrane region" description="Helical" evidence="9">
    <location>
        <begin position="903"/>
        <end position="928"/>
    </location>
</feature>
<feature type="region of interest" description="Disordered" evidence="8">
    <location>
        <begin position="642"/>
        <end position="661"/>
    </location>
</feature>
<dbReference type="GO" id="GO:0099604">
    <property type="term" value="F:ligand-gated calcium channel activity"/>
    <property type="evidence" value="ECO:0007669"/>
    <property type="project" value="TreeGrafter"/>
</dbReference>
<evidence type="ECO:0000256" key="8">
    <source>
        <dbReference type="SAM" id="MobiDB-lite"/>
    </source>
</evidence>
<accession>A0A7J7QTC0</accession>
<evidence type="ECO:0000256" key="5">
    <source>
        <dbReference type="ARBA" id="ARBA00023065"/>
    </source>
</evidence>
<evidence type="ECO:0000256" key="1">
    <source>
        <dbReference type="ARBA" id="ARBA00004141"/>
    </source>
</evidence>
<reference evidence="13 14" key="1">
    <citation type="journal article" date="2020" name="Nature">
        <title>Six reference-quality genomes reveal evolution of bat adaptations.</title>
        <authorList>
            <person name="Jebb D."/>
            <person name="Huang Z."/>
            <person name="Pippel M."/>
            <person name="Hughes G.M."/>
            <person name="Lavrichenko K."/>
            <person name="Devanna P."/>
            <person name="Winkler S."/>
            <person name="Jermiin L.S."/>
            <person name="Skirmuntt E.C."/>
            <person name="Katzourakis A."/>
            <person name="Burkitt-Gray L."/>
            <person name="Ray D.A."/>
            <person name="Sullivan K.A.M."/>
            <person name="Roscito J.G."/>
            <person name="Kirilenko B.M."/>
            <person name="Davalos L.M."/>
            <person name="Corthals A.P."/>
            <person name="Power M.L."/>
            <person name="Jones G."/>
            <person name="Ransome R.D."/>
            <person name="Dechmann D.K.N."/>
            <person name="Locatelli A.G."/>
            <person name="Puechmaille S.J."/>
            <person name="Fedrigo O."/>
            <person name="Jarvis E.D."/>
            <person name="Hiller M."/>
            <person name="Vernes S.C."/>
            <person name="Myers E.W."/>
            <person name="Teeling E.C."/>
        </authorList>
    </citation>
    <scope>NUCLEOTIDE SEQUENCE [LARGE SCALE GENOMIC DNA]</scope>
    <source>
        <strain evidence="13">MMyoMyo1</strain>
        <tissue evidence="13">Flight muscle</tissue>
    </source>
</reference>
<evidence type="ECO:0000259" key="12">
    <source>
        <dbReference type="Pfam" id="PF25508"/>
    </source>
</evidence>
<dbReference type="Proteomes" id="UP000527355">
    <property type="component" value="Unassembled WGS sequence"/>
</dbReference>
<keyword evidence="5" id="KW-0406">Ion transport</keyword>
<keyword evidence="14" id="KW-1185">Reference proteome</keyword>
<dbReference type="EMBL" id="JABWUV010000061">
    <property type="protein sequence ID" value="KAF6267154.1"/>
    <property type="molecule type" value="Genomic_DNA"/>
</dbReference>
<dbReference type="VEuPathDB" id="HostDB:GeneID_118659605"/>
<dbReference type="InterPro" id="IPR005821">
    <property type="entry name" value="Ion_trans_dom"/>
</dbReference>
<feature type="transmembrane region" description="Helical" evidence="9">
    <location>
        <begin position="600"/>
        <end position="620"/>
    </location>
</feature>
<feature type="domain" description="Ion transport" evidence="10">
    <location>
        <begin position="697"/>
        <end position="939"/>
    </location>
</feature>
<evidence type="ECO:0000256" key="6">
    <source>
        <dbReference type="ARBA" id="ARBA00023136"/>
    </source>
</evidence>
<dbReference type="Pfam" id="PF25508">
    <property type="entry name" value="TRPM2"/>
    <property type="match status" value="1"/>
</dbReference>
<comment type="caution">
    <text evidence="13">The sequence shown here is derived from an EMBL/GenBank/DDBJ whole genome shotgun (WGS) entry which is preliminary data.</text>
</comment>
<dbReference type="InterPro" id="IPR041491">
    <property type="entry name" value="TRPM_SLOG"/>
</dbReference>
<keyword evidence="7" id="KW-0407">Ion channel</keyword>
<protein>
    <submittedName>
        <fullName evidence="13">Transient receptor potential cation channel subfamily M member 5</fullName>
    </submittedName>
</protein>
<dbReference type="InterPro" id="IPR050927">
    <property type="entry name" value="TRPM"/>
</dbReference>
<feature type="domain" description="TRPM-like" evidence="12">
    <location>
        <begin position="336"/>
        <end position="579"/>
    </location>
</feature>
<evidence type="ECO:0000256" key="4">
    <source>
        <dbReference type="ARBA" id="ARBA00022989"/>
    </source>
</evidence>
<evidence type="ECO:0000313" key="14">
    <source>
        <dbReference type="Proteomes" id="UP000527355"/>
    </source>
</evidence>
<dbReference type="AlphaFoldDB" id="A0A7J7QTC0"/>
<feature type="transmembrane region" description="Helical" evidence="9">
    <location>
        <begin position="827"/>
        <end position="848"/>
    </location>
</feature>
<evidence type="ECO:0000256" key="7">
    <source>
        <dbReference type="ARBA" id="ARBA00023303"/>
    </source>
</evidence>